<proteinExistence type="predicted"/>
<feature type="region of interest" description="Disordered" evidence="6">
    <location>
        <begin position="1"/>
        <end position="23"/>
    </location>
</feature>
<dbReference type="EMBL" id="LLXJ01000282">
    <property type="protein sequence ID" value="PKC11861.1"/>
    <property type="molecule type" value="Genomic_DNA"/>
</dbReference>
<dbReference type="SUPFAM" id="SSF56112">
    <property type="entry name" value="Protein kinase-like (PK-like)"/>
    <property type="match status" value="1"/>
</dbReference>
<evidence type="ECO:0000256" key="1">
    <source>
        <dbReference type="ARBA" id="ARBA00012513"/>
    </source>
</evidence>
<accession>A0A2N0PYF3</accession>
<keyword evidence="5" id="KW-0067">ATP-binding</keyword>
<reference evidence="8 9" key="1">
    <citation type="submission" date="2016-04" db="EMBL/GenBank/DDBJ databases">
        <title>Genome analyses suggest a sexual origin of heterokaryosis in a supposedly ancient asexual fungus.</title>
        <authorList>
            <person name="Ropars J."/>
            <person name="Sedzielewska K."/>
            <person name="Noel J."/>
            <person name="Charron P."/>
            <person name="Farinelli L."/>
            <person name="Marton T."/>
            <person name="Kruger M."/>
            <person name="Pelin A."/>
            <person name="Brachmann A."/>
            <person name="Corradi N."/>
        </authorList>
    </citation>
    <scope>NUCLEOTIDE SEQUENCE [LARGE SCALE GENOMIC DNA]</scope>
    <source>
        <strain evidence="8 9">A5</strain>
    </source>
</reference>
<keyword evidence="4 8" id="KW-0418">Kinase</keyword>
<dbReference type="VEuPathDB" id="FungiDB:FUN_002100"/>
<protein>
    <recommendedName>
        <fullName evidence="1">non-specific serine/threonine protein kinase</fullName>
        <ecNumber evidence="1">2.7.11.1</ecNumber>
    </recommendedName>
</protein>
<keyword evidence="2" id="KW-0808">Transferase</keyword>
<dbReference type="VEuPathDB" id="FungiDB:RhiirA1_418238"/>
<dbReference type="Proteomes" id="UP000232722">
    <property type="component" value="Unassembled WGS sequence"/>
</dbReference>
<dbReference type="GO" id="GO:0005829">
    <property type="term" value="C:cytosol"/>
    <property type="evidence" value="ECO:0007669"/>
    <property type="project" value="TreeGrafter"/>
</dbReference>
<reference evidence="8 9" key="2">
    <citation type="submission" date="2017-09" db="EMBL/GenBank/DDBJ databases">
        <title>Extensive intraspecific genome diversity in a model arbuscular mycorrhizal fungus.</title>
        <authorList>
            <person name="Chen E.C."/>
            <person name="Morin E."/>
            <person name="Beaudet D."/>
            <person name="Noel J."/>
            <person name="Ndikumana S."/>
            <person name="Charron P."/>
            <person name="St-Onge C."/>
            <person name="Giorgi J."/>
            <person name="Grigoriev I.V."/>
            <person name="Roux C."/>
            <person name="Martin F.M."/>
            <person name="Corradi N."/>
        </authorList>
    </citation>
    <scope>NUCLEOTIDE SEQUENCE [LARGE SCALE GENOMIC DNA]</scope>
    <source>
        <strain evidence="8 9">A5</strain>
    </source>
</reference>
<feature type="domain" description="Protein kinase" evidence="7">
    <location>
        <begin position="94"/>
        <end position="375"/>
    </location>
</feature>
<dbReference type="InterPro" id="IPR011009">
    <property type="entry name" value="Kinase-like_dom_sf"/>
</dbReference>
<dbReference type="GO" id="GO:0005776">
    <property type="term" value="C:autophagosome"/>
    <property type="evidence" value="ECO:0007669"/>
    <property type="project" value="TreeGrafter"/>
</dbReference>
<name>A0A2N0PYF3_9GLOM</name>
<dbReference type="Gene3D" id="1.10.510.10">
    <property type="entry name" value="Transferase(Phosphotransferase) domain 1"/>
    <property type="match status" value="1"/>
</dbReference>
<dbReference type="PANTHER" id="PTHR24348:SF22">
    <property type="entry name" value="NON-SPECIFIC SERINE_THREONINE PROTEIN KINASE"/>
    <property type="match status" value="1"/>
</dbReference>
<gene>
    <name evidence="8" type="ORF">RhiirA5_497357</name>
</gene>
<dbReference type="GO" id="GO:0016020">
    <property type="term" value="C:membrane"/>
    <property type="evidence" value="ECO:0007669"/>
    <property type="project" value="TreeGrafter"/>
</dbReference>
<sequence>MGSTKFIINEKKNSRGNKNSRQSSFIAGRKKCKYPYLHWKRLRDNEAWCRCDSQRLTKGWTSGHKGIDQFMKETQLKAKNRTDPFLEWIPYNRFININEIGEGGFSIVYSAEWYDLEKRLSWAAPSKARPVALKSIKNSQDMTSEYINELQTHYRCVSATPSHVEKMRFDHGFLRFFGITQDPETHDYIMVTELAPYHDLRNFLQNDFAGLDWSSKLYLLRNISGNLLTIHKAGFTHRDLHPGNILVGQVKKDGKIVTVAKLAHLGLSRPANKGGALDGLYGVLPYFAPEVLQGKKYTKSADIYCIGIIMAELSSGIPPFVDRPHDTKLAIEICEGLRPSFAEGTPENYVRLATQCFHMNPSERPDARFLAHTFNNWWNLTQEDNVLSNAFITADEKISELDTSFNKHPDAIYTSRLITFENSDSNSSDKTLNYLPPNVVKQI</sequence>
<evidence type="ECO:0000256" key="3">
    <source>
        <dbReference type="ARBA" id="ARBA00022741"/>
    </source>
</evidence>
<dbReference type="Pfam" id="PF00069">
    <property type="entry name" value="Pkinase"/>
    <property type="match status" value="1"/>
</dbReference>
<organism evidence="8 9">
    <name type="scientific">Rhizophagus irregularis</name>
    <dbReference type="NCBI Taxonomy" id="588596"/>
    <lineage>
        <taxon>Eukaryota</taxon>
        <taxon>Fungi</taxon>
        <taxon>Fungi incertae sedis</taxon>
        <taxon>Mucoromycota</taxon>
        <taxon>Glomeromycotina</taxon>
        <taxon>Glomeromycetes</taxon>
        <taxon>Glomerales</taxon>
        <taxon>Glomeraceae</taxon>
        <taxon>Rhizophagus</taxon>
    </lineage>
</organism>
<dbReference type="InterPro" id="IPR045269">
    <property type="entry name" value="Atg1-like"/>
</dbReference>
<keyword evidence="3" id="KW-0547">Nucleotide-binding</keyword>
<dbReference type="GO" id="GO:0004674">
    <property type="term" value="F:protein serine/threonine kinase activity"/>
    <property type="evidence" value="ECO:0007669"/>
    <property type="project" value="UniProtKB-EC"/>
</dbReference>
<evidence type="ECO:0000313" key="8">
    <source>
        <dbReference type="EMBL" id="PKC11861.1"/>
    </source>
</evidence>
<dbReference type="VEuPathDB" id="FungiDB:RhiirFUN_002157"/>
<evidence type="ECO:0000256" key="5">
    <source>
        <dbReference type="ARBA" id="ARBA00022840"/>
    </source>
</evidence>
<dbReference type="GO" id="GO:0000045">
    <property type="term" value="P:autophagosome assembly"/>
    <property type="evidence" value="ECO:0007669"/>
    <property type="project" value="TreeGrafter"/>
</dbReference>
<evidence type="ECO:0000313" key="9">
    <source>
        <dbReference type="Proteomes" id="UP000232722"/>
    </source>
</evidence>
<dbReference type="EC" id="2.7.11.1" evidence="1"/>
<dbReference type="InterPro" id="IPR000719">
    <property type="entry name" value="Prot_kinase_dom"/>
</dbReference>
<evidence type="ECO:0000256" key="4">
    <source>
        <dbReference type="ARBA" id="ARBA00022777"/>
    </source>
</evidence>
<evidence type="ECO:0000256" key="6">
    <source>
        <dbReference type="SAM" id="MobiDB-lite"/>
    </source>
</evidence>
<evidence type="ECO:0000259" key="7">
    <source>
        <dbReference type="PROSITE" id="PS50011"/>
    </source>
</evidence>
<dbReference type="PANTHER" id="PTHR24348">
    <property type="entry name" value="SERINE/THREONINE-PROTEIN KINASE UNC-51-RELATED"/>
    <property type="match status" value="1"/>
</dbReference>
<dbReference type="GO" id="GO:0000407">
    <property type="term" value="C:phagophore assembly site"/>
    <property type="evidence" value="ECO:0007669"/>
    <property type="project" value="TreeGrafter"/>
</dbReference>
<dbReference type="GO" id="GO:0010506">
    <property type="term" value="P:regulation of autophagy"/>
    <property type="evidence" value="ECO:0007669"/>
    <property type="project" value="InterPro"/>
</dbReference>
<dbReference type="AlphaFoldDB" id="A0A2N0PYF3"/>
<dbReference type="GO" id="GO:0005524">
    <property type="term" value="F:ATP binding"/>
    <property type="evidence" value="ECO:0007669"/>
    <property type="project" value="UniProtKB-KW"/>
</dbReference>
<dbReference type="PROSITE" id="PS50011">
    <property type="entry name" value="PROTEIN_KINASE_DOM"/>
    <property type="match status" value="1"/>
</dbReference>
<comment type="caution">
    <text evidence="8">The sequence shown here is derived from an EMBL/GenBank/DDBJ whole genome shotgun (WGS) entry which is preliminary data.</text>
</comment>
<evidence type="ECO:0000256" key="2">
    <source>
        <dbReference type="ARBA" id="ARBA00022679"/>
    </source>
</evidence>